<evidence type="ECO:0000256" key="2">
    <source>
        <dbReference type="ARBA" id="ARBA00006674"/>
    </source>
</evidence>
<feature type="region of interest" description="Disordered" evidence="8">
    <location>
        <begin position="1"/>
        <end position="25"/>
    </location>
</feature>
<evidence type="ECO:0000313" key="12">
    <source>
        <dbReference type="Proteomes" id="UP000663877"/>
    </source>
</evidence>
<accession>A0A814ZRD6</accession>
<evidence type="ECO:0000256" key="1">
    <source>
        <dbReference type="ARBA" id="ARBA00004604"/>
    </source>
</evidence>
<evidence type="ECO:0000256" key="8">
    <source>
        <dbReference type="SAM" id="MobiDB-lite"/>
    </source>
</evidence>
<sequence length="451" mass="52421">MEVLKRKANGISSTNGHGQKKKKKTKIIEEQDLESAYFQSEIAFHSTVTKMKVNALLNEVTLKENQRNEIDQFIEQISNELKSIPQGKIRELSTMSEWLGKFDIKIPLTFSKMNKPFQFIPPTVIEPIGSYTYDGLIVKSSNKISTIVDLLVEIPHICIHKKDYLNNEYIEKRAIYLCYLAKKLQYLLEFSHLNDTTLNQAVLIVKPNETSSFAIRILLAPEKDYFNEKRLLPTSSNLRWNWFNDIKDENEPFYPTPNYNSLVLFDCRYRETSDYLNKIFSSSNELLENDFLSSKCCALTDEKIDENSFIQDECVLIDQSGLLNVFHTLTRANYNRLKHEARISLNSFNDPVIDHFQTLFMTTMKPINSMDAIIQIFSLDKHEKLLEEKSNKNQLIMDNLNNKHYLLCQQVISLLEYGLKERISLLCPLPSVTQLTKTVSFLSLFFLHLHT</sequence>
<dbReference type="PANTHER" id="PTHR17972">
    <property type="entry name" value="NUCLEOLAR RNA-ASSOCIATED PROTEIN"/>
    <property type="match status" value="1"/>
</dbReference>
<dbReference type="GO" id="GO:0003723">
    <property type="term" value="F:RNA binding"/>
    <property type="evidence" value="ECO:0007669"/>
    <property type="project" value="UniProtKB-KW"/>
</dbReference>
<comment type="subcellular location">
    <subcellularLocation>
        <location evidence="1 7">Nucleus</location>
        <location evidence="1 7">Nucleolus</location>
    </subcellularLocation>
</comment>
<evidence type="ECO:0000256" key="3">
    <source>
        <dbReference type="ARBA" id="ARBA00016437"/>
    </source>
</evidence>
<comment type="caution">
    <text evidence="11">The sequence shown here is derived from an EMBL/GenBank/DDBJ whole genome shotgun (WGS) entry which is preliminary data.</text>
</comment>
<feature type="domain" description="Nrap protein" evidence="9">
    <location>
        <begin position="148"/>
        <end position="281"/>
    </location>
</feature>
<comment type="function">
    <text evidence="6">Part of the small subunit (SSU) processome, first precursor of the small eukaryotic ribosomal subunit. During the assembly of the SSU processome in the nucleolus, many ribosome biogenesis factors, an RNA chaperone and ribosomal proteins associate with the nascent pre-rRNA and work in concert to generate RNA folding, modifications, rearrangements and cleavage as well as targeted degradation of pre-ribosomal RNA by the RNA exosome.</text>
</comment>
<evidence type="ECO:0000256" key="7">
    <source>
        <dbReference type="RuleBase" id="RU364032"/>
    </source>
</evidence>
<evidence type="ECO:0000313" key="11">
    <source>
        <dbReference type="EMBL" id="CAF1245798.1"/>
    </source>
</evidence>
<dbReference type="EMBL" id="CAJNOI010000331">
    <property type="protein sequence ID" value="CAF1245798.1"/>
    <property type="molecule type" value="Genomic_DNA"/>
</dbReference>
<dbReference type="GO" id="GO:0006409">
    <property type="term" value="P:tRNA export from nucleus"/>
    <property type="evidence" value="ECO:0007669"/>
    <property type="project" value="TreeGrafter"/>
</dbReference>
<keyword evidence="5 7" id="KW-0539">Nucleus</keyword>
<evidence type="ECO:0000256" key="4">
    <source>
        <dbReference type="ARBA" id="ARBA00022884"/>
    </source>
</evidence>
<dbReference type="PANTHER" id="PTHR17972:SF0">
    <property type="entry name" value="NUCLEOLAR PROTEIN 6"/>
    <property type="match status" value="1"/>
</dbReference>
<comment type="similarity">
    <text evidence="2 7">Belongs to the NRAP family.</text>
</comment>
<dbReference type="InterPro" id="IPR005554">
    <property type="entry name" value="NOL6/Upt22"/>
</dbReference>
<organism evidence="11 12">
    <name type="scientific">Adineta steineri</name>
    <dbReference type="NCBI Taxonomy" id="433720"/>
    <lineage>
        <taxon>Eukaryota</taxon>
        <taxon>Metazoa</taxon>
        <taxon>Spiralia</taxon>
        <taxon>Gnathifera</taxon>
        <taxon>Rotifera</taxon>
        <taxon>Eurotatoria</taxon>
        <taxon>Bdelloidea</taxon>
        <taxon>Adinetida</taxon>
        <taxon>Adinetidae</taxon>
        <taxon>Adineta</taxon>
    </lineage>
</organism>
<dbReference type="Pfam" id="PF17403">
    <property type="entry name" value="Nrap_D2"/>
    <property type="match status" value="1"/>
</dbReference>
<dbReference type="GO" id="GO:0032545">
    <property type="term" value="C:CURI complex"/>
    <property type="evidence" value="ECO:0007669"/>
    <property type="project" value="TreeGrafter"/>
</dbReference>
<proteinExistence type="inferred from homology"/>
<dbReference type="GO" id="GO:0032040">
    <property type="term" value="C:small-subunit processome"/>
    <property type="evidence" value="ECO:0007669"/>
    <property type="project" value="TreeGrafter"/>
</dbReference>
<dbReference type="GO" id="GO:0006364">
    <property type="term" value="P:rRNA processing"/>
    <property type="evidence" value="ECO:0007669"/>
    <property type="project" value="TreeGrafter"/>
</dbReference>
<evidence type="ECO:0000259" key="9">
    <source>
        <dbReference type="Pfam" id="PF03813"/>
    </source>
</evidence>
<dbReference type="InterPro" id="IPR035367">
    <property type="entry name" value="Nrap_D2"/>
</dbReference>
<dbReference type="Pfam" id="PF03813">
    <property type="entry name" value="Nrap"/>
    <property type="match status" value="1"/>
</dbReference>
<dbReference type="GO" id="GO:0034456">
    <property type="term" value="C:UTP-C complex"/>
    <property type="evidence" value="ECO:0007669"/>
    <property type="project" value="TreeGrafter"/>
</dbReference>
<gene>
    <name evidence="11" type="ORF">BJG266_LOCUS29307</name>
</gene>
<evidence type="ECO:0000256" key="5">
    <source>
        <dbReference type="ARBA" id="ARBA00023242"/>
    </source>
</evidence>
<feature type="domain" description="Nrap protein" evidence="10">
    <location>
        <begin position="287"/>
        <end position="362"/>
    </location>
</feature>
<protein>
    <recommendedName>
        <fullName evidence="3 7">Nucleolar protein 6</fullName>
    </recommendedName>
</protein>
<name>A0A814ZRD6_9BILA</name>
<dbReference type="AlphaFoldDB" id="A0A814ZRD6"/>
<reference evidence="11" key="1">
    <citation type="submission" date="2021-02" db="EMBL/GenBank/DDBJ databases">
        <authorList>
            <person name="Nowell W R."/>
        </authorList>
    </citation>
    <scope>NUCLEOTIDE SEQUENCE</scope>
</reference>
<dbReference type="Gene3D" id="1.10.1410.10">
    <property type="match status" value="1"/>
</dbReference>
<keyword evidence="4 7" id="KW-0694">RNA-binding</keyword>
<evidence type="ECO:0000256" key="6">
    <source>
        <dbReference type="ARBA" id="ARBA00035000"/>
    </source>
</evidence>
<dbReference type="InterPro" id="IPR035082">
    <property type="entry name" value="Nrap_D1"/>
</dbReference>
<dbReference type="Proteomes" id="UP000663877">
    <property type="component" value="Unassembled WGS sequence"/>
</dbReference>
<evidence type="ECO:0000259" key="10">
    <source>
        <dbReference type="Pfam" id="PF17403"/>
    </source>
</evidence>